<evidence type="ECO:0000256" key="1">
    <source>
        <dbReference type="SAM" id="MobiDB-lite"/>
    </source>
</evidence>
<evidence type="ECO:0000313" key="6">
    <source>
        <dbReference type="Proteomes" id="UP000188320"/>
    </source>
</evidence>
<dbReference type="Gene3D" id="3.40.50.300">
    <property type="entry name" value="P-loop containing nucleotide triphosphate hydrolases"/>
    <property type="match status" value="1"/>
</dbReference>
<dbReference type="InterPro" id="IPR015965">
    <property type="entry name" value="tRNA_lig_PDEase"/>
</dbReference>
<dbReference type="Pfam" id="PF08302">
    <property type="entry name" value="tRNA_lig_CPD"/>
    <property type="match status" value="1"/>
</dbReference>
<keyword evidence="6" id="KW-1185">Reference proteome</keyword>
<feature type="compositionally biased region" description="Basic and acidic residues" evidence="1">
    <location>
        <begin position="440"/>
        <end position="449"/>
    </location>
</feature>
<dbReference type="EMBL" id="LSSK01001084">
    <property type="protein sequence ID" value="OMH80766.1"/>
    <property type="molecule type" value="Genomic_DNA"/>
</dbReference>
<dbReference type="InterPro" id="IPR019039">
    <property type="entry name" value="T4-Rnl1-like_N"/>
</dbReference>
<organism evidence="5 6">
    <name type="scientific">Zancudomyces culisetae</name>
    <name type="common">Gut fungus</name>
    <name type="synonym">Smittium culisetae</name>
    <dbReference type="NCBI Taxonomy" id="1213189"/>
    <lineage>
        <taxon>Eukaryota</taxon>
        <taxon>Fungi</taxon>
        <taxon>Fungi incertae sedis</taxon>
        <taxon>Zoopagomycota</taxon>
        <taxon>Kickxellomycotina</taxon>
        <taxon>Harpellomycetes</taxon>
        <taxon>Harpellales</taxon>
        <taxon>Legeriomycetaceae</taxon>
        <taxon>Zancudomyces</taxon>
    </lineage>
</organism>
<dbReference type="OrthoDB" id="276239at2759"/>
<dbReference type="Proteomes" id="UP000188320">
    <property type="component" value="Unassembled WGS sequence"/>
</dbReference>
<sequence length="988" mass="112948">MIESKLGIKLTATQSSAKQEKIDSLLNELNSSPKKVVHKRKVMYEVIELDNWKFPEHLYYKKPSPLPTLARGFFTKDSGELNKNKQQKHGIEGAGKIVIRGYDKFYNIGDTGAANWEEIVRHTVGPYELTVKENGCIILISSLTVDCEGGDNTKQTYKLVVTSKNAVSGQHAEIGKQWVKRHLEEIGRSEAEFGEFLGRYNVTALFELCDDEFEEHILEYGGKTRGLYLHGINDNQVVLETWDSRIVQVVAEWFGFHVTKSYQFEQLDKLKEFTDKIGEDAELDGRAIEGFVVRCWWRDNKGGKTGEAIENGVGEAADEKEQEKSKQVAEKRYMFKIKYDEPYLMYREWREVSKKILSGAGKEKGKGKEVNMNRVKYGLTKAYIKWLKKEYQENPKQFDGYLQNQGIISARNRFLEYNKLHGQEEESSKIGSTKKSTNGNKKDKSRSEDVVEDERVKRILLMTVATIGCGKTTVSVGLNKLYGFGHVQNDNISAKKNARQAFHDAIDREYEENGKAVVIADRNNHIELLRRSLVEHVQEKEYFYPEDEVDASFKEFKVVAMYWNCSNVKEVEKQAVQRIEARGENHQSLTPKRTGNYRAVIHKFLRDFEPIIKEANKPKGGKGRGNGNGNRNGNRNGKLGGQVEEYIDEVIELDPLKSSAQNLYTVIEYLTTHYPHLLNPTEYYREALGEKAININNKNDDNRLTPELLDQNVIRNVVDTYKPTVIKNVKATGKPQKPRYFGLLVNDRNHFYSLFEQFQKSLLTKTNGNSTSNSNNGGEEEMEMEMEKEMEMEMEMEMEIEKMNVLKESINQILSNKNSSINGHNNGSKYKAIPNDYHVTLAHIGNTVAATATTKTTLNGNKNLYEEYNAKRSILEGKKVTCKATYLMVGEEAMTLQVQIEPDVSDEQDKKLYFPCINEYPHITLAFNNKAKDSNDMLQSFYSSPNNVPLSLKSTGFVKTLQGQTTKKVYGFKLPSYFKLVTTFKAFF</sequence>
<name>A0A1R1PIJ0_ZANCU</name>
<dbReference type="AlphaFoldDB" id="A0A1R1PIJ0"/>
<dbReference type="PANTHER" id="PTHR32004">
    <property type="entry name" value="TRNA LIGASE"/>
    <property type="match status" value="1"/>
</dbReference>
<dbReference type="GO" id="GO:0006388">
    <property type="term" value="P:tRNA splicing, via endonucleolytic cleavage and ligation"/>
    <property type="evidence" value="ECO:0007669"/>
    <property type="project" value="InterPro"/>
</dbReference>
<feature type="domain" description="T4 RNA ligase 1-like N-terminal" evidence="4">
    <location>
        <begin position="70"/>
        <end position="344"/>
    </location>
</feature>
<proteinExistence type="predicted"/>
<evidence type="ECO:0000259" key="3">
    <source>
        <dbReference type="Pfam" id="PF08303"/>
    </source>
</evidence>
<evidence type="ECO:0000259" key="4">
    <source>
        <dbReference type="Pfam" id="PF09511"/>
    </source>
</evidence>
<dbReference type="Pfam" id="PF09511">
    <property type="entry name" value="RNA_lig_T4_1"/>
    <property type="match status" value="1"/>
</dbReference>
<dbReference type="GO" id="GO:0005524">
    <property type="term" value="F:ATP binding"/>
    <property type="evidence" value="ECO:0007669"/>
    <property type="project" value="InterPro"/>
</dbReference>
<feature type="domain" description="tRNA ligase kinase" evidence="3">
    <location>
        <begin position="460"/>
        <end position="614"/>
    </location>
</feature>
<dbReference type="GO" id="GO:0005634">
    <property type="term" value="C:nucleus"/>
    <property type="evidence" value="ECO:0007669"/>
    <property type="project" value="TreeGrafter"/>
</dbReference>
<dbReference type="Pfam" id="PF08303">
    <property type="entry name" value="tRNA_lig_kinase"/>
    <property type="match status" value="1"/>
</dbReference>
<feature type="compositionally biased region" description="Polar residues" evidence="1">
    <location>
        <begin position="429"/>
        <end position="439"/>
    </location>
</feature>
<keyword evidence="5" id="KW-0436">Ligase</keyword>
<feature type="region of interest" description="Disordered" evidence="1">
    <location>
        <begin position="615"/>
        <end position="638"/>
    </location>
</feature>
<feature type="domain" description="tRNA ligase phosphodiesterase" evidence="2">
    <location>
        <begin position="767"/>
        <end position="942"/>
    </location>
</feature>
<dbReference type="InterPro" id="IPR027417">
    <property type="entry name" value="P-loop_NTPase"/>
</dbReference>
<protein>
    <submittedName>
        <fullName evidence="5">tRNA ligase 1</fullName>
    </submittedName>
</protein>
<gene>
    <name evidence="5" type="ORF">AX774_g5788</name>
</gene>
<accession>A0A1R1PIJ0</accession>
<dbReference type="GO" id="GO:0003972">
    <property type="term" value="F:RNA ligase (ATP) activity"/>
    <property type="evidence" value="ECO:0007669"/>
    <property type="project" value="InterPro"/>
</dbReference>
<dbReference type="InterPro" id="IPR015966">
    <property type="entry name" value="tRNA_lig_kin_fungi"/>
</dbReference>
<dbReference type="PANTHER" id="PTHR32004:SF1">
    <property type="entry name" value="TRNA LIGASE"/>
    <property type="match status" value="1"/>
</dbReference>
<reference evidence="6" key="1">
    <citation type="submission" date="2017-01" db="EMBL/GenBank/DDBJ databases">
        <authorList>
            <person name="Wang Y."/>
            <person name="White M."/>
            <person name="Kvist S."/>
            <person name="Moncalvo J.-M."/>
        </authorList>
    </citation>
    <scope>NUCLEOTIDE SEQUENCE [LARGE SCALE GENOMIC DNA]</scope>
    <source>
        <strain evidence="6">COL-18-3</strain>
    </source>
</reference>
<comment type="caution">
    <text evidence="5">The sequence shown here is derived from an EMBL/GenBank/DDBJ whole genome shotgun (WGS) entry which is preliminary data.</text>
</comment>
<evidence type="ECO:0000313" key="5">
    <source>
        <dbReference type="EMBL" id="OMH80766.1"/>
    </source>
</evidence>
<evidence type="ECO:0000259" key="2">
    <source>
        <dbReference type="Pfam" id="PF08302"/>
    </source>
</evidence>
<feature type="region of interest" description="Disordered" evidence="1">
    <location>
        <begin position="425"/>
        <end position="449"/>
    </location>
</feature>